<sequence length="632" mass="72064">MLYRYDINALRAIAVLSVVVFHFSPNLLPGGFAGVDIFFVISGFLMTGIIINKFEKNRFSIVEFYLARANRIIPALIFLCLTVFLIGWFFLLPLEFKKLSKHIISSLLFFSNFLYFNESGYFDAVSHEKWLLHTWSLSVEWQFYLIYPLILVFINKFFDSKIIKWILLFFTVISFGFSIVITYLEPSGAYYLIFSRAWEMFVGGLAFVFPFKKSCKTRNVIFLFGFAFIIISVLFFSENVPWPGYFAILPVMGAFFIIAAVSDYKFLKFGIFQIFGKWSYSIYLWHWPIVVVGYLLGFSGFGWVLLGLLLSSFFGFLSFRFIESLRFSDTLEIKKVLFSPLIFLYFFIISLAFFAWLSGGEYARSFVATNSIVNTALSSPYRSRCHSNENRQILGGSVCQYGGENINWAILGDSHMVEISYALSERLKKSNEGVKHYTFSACVPSFGQNPDFSSCSKWTDAAISDIINDDSITEVFLGYHYSAALFGDHLSDYPNIPDGSFASDDYRSKVLSSLSLTIETLSRSKKSVYVLLPIPELPASVSALINKSYILGADVGNVQGASLYYYNKRNEKILEFFKSGSYLSNVHFINPLDDFCYGDSCWAVYGNVSYYFDDDHPSIAGGDKIVRTMLEK</sequence>
<dbReference type="EMBL" id="JBBKTX010000003">
    <property type="protein sequence ID" value="MFK4751337.1"/>
    <property type="molecule type" value="Genomic_DNA"/>
</dbReference>
<feature type="transmembrane region" description="Helical" evidence="1">
    <location>
        <begin position="7"/>
        <end position="24"/>
    </location>
</feature>
<dbReference type="InterPro" id="IPR043968">
    <property type="entry name" value="SGNH"/>
</dbReference>
<keyword evidence="1" id="KW-1133">Transmembrane helix</keyword>
<dbReference type="Pfam" id="PF01757">
    <property type="entry name" value="Acyl_transf_3"/>
    <property type="match status" value="1"/>
</dbReference>
<gene>
    <name evidence="4" type="ORF">WG929_02840</name>
</gene>
<keyword evidence="1" id="KW-0812">Transmembrane</keyword>
<evidence type="ECO:0000313" key="4">
    <source>
        <dbReference type="EMBL" id="MFK4751337.1"/>
    </source>
</evidence>
<feature type="transmembrane region" description="Helical" evidence="1">
    <location>
        <begin position="72"/>
        <end position="91"/>
    </location>
</feature>
<dbReference type="RefSeq" id="WP_416204811.1">
    <property type="nucleotide sequence ID" value="NZ_JBBKTX010000003.1"/>
</dbReference>
<dbReference type="Proteomes" id="UP001620597">
    <property type="component" value="Unassembled WGS sequence"/>
</dbReference>
<feature type="transmembrane region" description="Helical" evidence="1">
    <location>
        <begin position="141"/>
        <end position="158"/>
    </location>
</feature>
<evidence type="ECO:0000259" key="3">
    <source>
        <dbReference type="Pfam" id="PF19040"/>
    </source>
</evidence>
<evidence type="ECO:0000313" key="5">
    <source>
        <dbReference type="Proteomes" id="UP001620597"/>
    </source>
</evidence>
<feature type="domain" description="SGNH" evidence="3">
    <location>
        <begin position="384"/>
        <end position="627"/>
    </location>
</feature>
<reference evidence="4 5" key="1">
    <citation type="submission" date="2024-03" db="EMBL/GenBank/DDBJ databases">
        <title>High-quality draft genome sequence of Oceanobacter sp. wDCs-4.</title>
        <authorList>
            <person name="Dong C."/>
        </authorList>
    </citation>
    <scope>NUCLEOTIDE SEQUENCE [LARGE SCALE GENOMIC DNA]</scope>
    <source>
        <strain evidence="5">wDCs-4</strain>
    </source>
</reference>
<dbReference type="Pfam" id="PF19040">
    <property type="entry name" value="SGNH"/>
    <property type="match status" value="1"/>
</dbReference>
<feature type="transmembrane region" description="Helical" evidence="1">
    <location>
        <begin position="165"/>
        <end position="184"/>
    </location>
</feature>
<keyword evidence="5" id="KW-1185">Reference proteome</keyword>
<accession>A0ABW8NEI6</accession>
<feature type="transmembrane region" description="Helical" evidence="1">
    <location>
        <begin position="243"/>
        <end position="266"/>
    </location>
</feature>
<feature type="transmembrane region" description="Helical" evidence="1">
    <location>
        <begin position="278"/>
        <end position="297"/>
    </location>
</feature>
<feature type="transmembrane region" description="Helical" evidence="1">
    <location>
        <begin position="30"/>
        <end position="51"/>
    </location>
</feature>
<dbReference type="GO" id="GO:0016746">
    <property type="term" value="F:acyltransferase activity"/>
    <property type="evidence" value="ECO:0007669"/>
    <property type="project" value="UniProtKB-KW"/>
</dbReference>
<name>A0ABW8NEI6_9GAMM</name>
<feature type="transmembrane region" description="Helical" evidence="1">
    <location>
        <begin position="220"/>
        <end position="237"/>
    </location>
</feature>
<feature type="transmembrane region" description="Helical" evidence="1">
    <location>
        <begin position="335"/>
        <end position="357"/>
    </location>
</feature>
<feature type="transmembrane region" description="Helical" evidence="1">
    <location>
        <begin position="190"/>
        <end position="208"/>
    </location>
</feature>
<keyword evidence="1" id="KW-0472">Membrane</keyword>
<dbReference type="EC" id="2.3.1.-" evidence="4"/>
<feature type="transmembrane region" description="Helical" evidence="1">
    <location>
        <begin position="303"/>
        <end position="323"/>
    </location>
</feature>
<keyword evidence="4" id="KW-0808">Transferase</keyword>
<comment type="caution">
    <text evidence="4">The sequence shown here is derived from an EMBL/GenBank/DDBJ whole genome shotgun (WGS) entry which is preliminary data.</text>
</comment>
<evidence type="ECO:0000259" key="2">
    <source>
        <dbReference type="Pfam" id="PF01757"/>
    </source>
</evidence>
<dbReference type="PANTHER" id="PTHR23028">
    <property type="entry name" value="ACETYLTRANSFERASE"/>
    <property type="match status" value="1"/>
</dbReference>
<keyword evidence="4" id="KW-0012">Acyltransferase</keyword>
<dbReference type="InterPro" id="IPR002656">
    <property type="entry name" value="Acyl_transf_3_dom"/>
</dbReference>
<dbReference type="PANTHER" id="PTHR23028:SF53">
    <property type="entry name" value="ACYL_TRANSF_3 DOMAIN-CONTAINING PROTEIN"/>
    <property type="match status" value="1"/>
</dbReference>
<dbReference type="InterPro" id="IPR050879">
    <property type="entry name" value="Acyltransferase_3"/>
</dbReference>
<organism evidence="4 5">
    <name type="scientific">Oceanobacter antarcticus</name>
    <dbReference type="NCBI Taxonomy" id="3133425"/>
    <lineage>
        <taxon>Bacteria</taxon>
        <taxon>Pseudomonadati</taxon>
        <taxon>Pseudomonadota</taxon>
        <taxon>Gammaproteobacteria</taxon>
        <taxon>Oceanospirillales</taxon>
        <taxon>Oceanospirillaceae</taxon>
        <taxon>Oceanobacter</taxon>
    </lineage>
</organism>
<protein>
    <submittedName>
        <fullName evidence="4">Acyltransferase family protein</fullName>
        <ecNumber evidence="4">2.3.1.-</ecNumber>
    </submittedName>
</protein>
<feature type="domain" description="Acyltransferase 3" evidence="2">
    <location>
        <begin position="5"/>
        <end position="314"/>
    </location>
</feature>
<proteinExistence type="predicted"/>
<evidence type="ECO:0000256" key="1">
    <source>
        <dbReference type="SAM" id="Phobius"/>
    </source>
</evidence>